<dbReference type="PANTHER" id="PTHR14484">
    <property type="entry name" value="COILED-COIL DOMAIN-CONTAINING PROTEIN 71"/>
    <property type="match status" value="1"/>
</dbReference>
<dbReference type="RefSeq" id="XP_030634492.1">
    <property type="nucleotide sequence ID" value="XM_030778632.1"/>
</dbReference>
<keyword evidence="3" id="KW-1185">Reference proteome</keyword>
<gene>
    <name evidence="4" type="primary">ccdc71</name>
</gene>
<name>A0A6J2VQY4_CHACN</name>
<proteinExistence type="predicted"/>
<dbReference type="OrthoDB" id="8522252at2759"/>
<evidence type="ECO:0000313" key="4">
    <source>
        <dbReference type="RefSeq" id="XP_030634492.1"/>
    </source>
</evidence>
<dbReference type="FunCoup" id="A0A6J2VQY4">
    <property type="interactions" value="1173"/>
</dbReference>
<dbReference type="InParanoid" id="A0A6J2VQY4"/>
<organism evidence="3 4">
    <name type="scientific">Chanos chanos</name>
    <name type="common">Milkfish</name>
    <name type="synonym">Mugil chanos</name>
    <dbReference type="NCBI Taxonomy" id="29144"/>
    <lineage>
        <taxon>Eukaryota</taxon>
        <taxon>Metazoa</taxon>
        <taxon>Chordata</taxon>
        <taxon>Craniata</taxon>
        <taxon>Vertebrata</taxon>
        <taxon>Euteleostomi</taxon>
        <taxon>Actinopterygii</taxon>
        <taxon>Neopterygii</taxon>
        <taxon>Teleostei</taxon>
        <taxon>Ostariophysi</taxon>
        <taxon>Gonorynchiformes</taxon>
        <taxon>Chanidae</taxon>
        <taxon>Chanos</taxon>
    </lineage>
</organism>
<dbReference type="AlphaFoldDB" id="A0A6J2VQY4"/>
<evidence type="ECO:0000313" key="3">
    <source>
        <dbReference type="Proteomes" id="UP000504632"/>
    </source>
</evidence>
<feature type="region of interest" description="Disordered" evidence="2">
    <location>
        <begin position="179"/>
        <end position="208"/>
    </location>
</feature>
<keyword evidence="1" id="KW-0597">Phosphoprotein</keyword>
<accession>A0A6J2VQY4</accession>
<dbReference type="GeneID" id="115815662"/>
<reference evidence="4" key="1">
    <citation type="submission" date="2025-08" db="UniProtKB">
        <authorList>
            <consortium name="RefSeq"/>
        </authorList>
    </citation>
    <scope>IDENTIFICATION</scope>
</reference>
<protein>
    <submittedName>
        <fullName evidence="4">Uncharacterized protein ccdc71</fullName>
    </submittedName>
</protein>
<evidence type="ECO:0000256" key="1">
    <source>
        <dbReference type="ARBA" id="ARBA00022553"/>
    </source>
</evidence>
<dbReference type="Pfam" id="PF15374">
    <property type="entry name" value="CCDC71L"/>
    <property type="match status" value="2"/>
</dbReference>
<dbReference type="PANTHER" id="PTHR14484:SF0">
    <property type="entry name" value="COILED-COIL DOMAIN-CONTAINING PROTEIN 71"/>
    <property type="match status" value="1"/>
</dbReference>
<dbReference type="CTD" id="64925"/>
<dbReference type="InterPro" id="IPR026695">
    <property type="entry name" value="Ccdc71/71L"/>
</dbReference>
<dbReference type="Proteomes" id="UP000504632">
    <property type="component" value="Chromosome 6"/>
</dbReference>
<sequence>MSCEEQAGERAVLSWSRFATAGQTALEEALRVFNPLSKDLLDTERQMVSFLQELREEGHRPTVLRSKDVYGYKSCTAHPLKVPKVQKAFKKRGKKPLIKKKDINYTLLNSTAEVILKNQPKILLTNLSVDSIKQTVMAAKSTVTPEESSQAQQCLKLTSIKGLSGGHTARLQIHCVNSEGTAKSNSPRPPSLSGIPHPHSESASQTSRVVALDNKSAVSCPAKVDVTLIGDSAPAICQNDIGMKESSNYKKVQMMLGELGEMSSGVDWRDSDSIRRLKCQGLGGSQSMLLMNSQGVSRLNGNGLHLKVIKVDESFSMEEVRRKAQKILQVNLSPVIKIQPLTAHSV</sequence>
<evidence type="ECO:0000256" key="2">
    <source>
        <dbReference type="SAM" id="MobiDB-lite"/>
    </source>
</evidence>